<dbReference type="GO" id="GO:0005829">
    <property type="term" value="C:cytosol"/>
    <property type="evidence" value="ECO:0007669"/>
    <property type="project" value="UniProtKB-ARBA"/>
</dbReference>
<comment type="subcellular location">
    <subcellularLocation>
        <location evidence="2 8">Cytoplasm</location>
    </subcellularLocation>
</comment>
<gene>
    <name evidence="8" type="primary">prfA</name>
    <name evidence="11" type="ORF">A2462_04325</name>
</gene>
<evidence type="ECO:0000256" key="6">
    <source>
        <dbReference type="ARBA" id="ARBA00022917"/>
    </source>
</evidence>
<dbReference type="FunFam" id="3.30.70.1660:FF:000004">
    <property type="entry name" value="Peptide chain release factor 1"/>
    <property type="match status" value="1"/>
</dbReference>
<reference evidence="11 12" key="1">
    <citation type="journal article" date="2016" name="Nat. Commun.">
        <title>Thousands of microbial genomes shed light on interconnected biogeochemical processes in an aquifer system.</title>
        <authorList>
            <person name="Anantharaman K."/>
            <person name="Brown C.T."/>
            <person name="Hug L.A."/>
            <person name="Sharon I."/>
            <person name="Castelle C.J."/>
            <person name="Probst A.J."/>
            <person name="Thomas B.C."/>
            <person name="Singh A."/>
            <person name="Wilkins M.J."/>
            <person name="Karaoz U."/>
            <person name="Brodie E.L."/>
            <person name="Williams K.H."/>
            <person name="Hubbard S.S."/>
            <person name="Banfield J.F."/>
        </authorList>
    </citation>
    <scope>NUCLEOTIDE SEQUENCE [LARGE SCALE GENOMIC DNA]</scope>
</reference>
<feature type="modified residue" description="N5-methylglutamine" evidence="8">
    <location>
        <position position="230"/>
    </location>
</feature>
<evidence type="ECO:0000256" key="5">
    <source>
        <dbReference type="ARBA" id="ARBA00022490"/>
    </source>
</evidence>
<dbReference type="PANTHER" id="PTHR43804">
    <property type="entry name" value="LD18447P"/>
    <property type="match status" value="1"/>
</dbReference>
<accession>A0A1F4TPB2</accession>
<dbReference type="InterPro" id="IPR004373">
    <property type="entry name" value="RF-1"/>
</dbReference>
<dbReference type="SUPFAM" id="SSF75620">
    <property type="entry name" value="Release factor"/>
    <property type="match status" value="1"/>
</dbReference>
<dbReference type="PROSITE" id="PS00745">
    <property type="entry name" value="RF_PROK_I"/>
    <property type="match status" value="1"/>
</dbReference>
<dbReference type="InterPro" id="IPR005139">
    <property type="entry name" value="PCRF"/>
</dbReference>
<dbReference type="Gene3D" id="6.10.140.1950">
    <property type="match status" value="1"/>
</dbReference>
<dbReference type="HAMAP" id="MF_00093">
    <property type="entry name" value="Rel_fac_1"/>
    <property type="match status" value="1"/>
</dbReference>
<dbReference type="Pfam" id="PF03462">
    <property type="entry name" value="PCRF"/>
    <property type="match status" value="1"/>
</dbReference>
<evidence type="ECO:0000259" key="10">
    <source>
        <dbReference type="PROSITE" id="PS00745"/>
    </source>
</evidence>
<organism evidence="11 12">
    <name type="scientific">candidate division WOR-1 bacterium RIFOXYC2_FULL_41_25</name>
    <dbReference type="NCBI Taxonomy" id="1802586"/>
    <lineage>
        <taxon>Bacteria</taxon>
        <taxon>Bacillati</taxon>
        <taxon>Saganbacteria</taxon>
    </lineage>
</organism>
<comment type="caution">
    <text evidence="11">The sequence shown here is derived from an EMBL/GenBank/DDBJ whole genome shotgun (WGS) entry which is preliminary data.</text>
</comment>
<dbReference type="NCBIfam" id="TIGR00019">
    <property type="entry name" value="prfA"/>
    <property type="match status" value="1"/>
</dbReference>
<feature type="domain" description="Prokaryotic-type class I peptide chain release factors" evidence="10">
    <location>
        <begin position="223"/>
        <end position="239"/>
    </location>
</feature>
<dbReference type="SMART" id="SM00937">
    <property type="entry name" value="PCRF"/>
    <property type="match status" value="1"/>
</dbReference>
<dbReference type="Pfam" id="PF00472">
    <property type="entry name" value="RF-1"/>
    <property type="match status" value="1"/>
</dbReference>
<dbReference type="GO" id="GO:0016149">
    <property type="term" value="F:translation release factor activity, codon specific"/>
    <property type="evidence" value="ECO:0007669"/>
    <property type="project" value="UniProtKB-UniRule"/>
</dbReference>
<keyword evidence="5 8" id="KW-0963">Cytoplasm</keyword>
<evidence type="ECO:0000313" key="11">
    <source>
        <dbReference type="EMBL" id="OGC34518.1"/>
    </source>
</evidence>
<evidence type="ECO:0000256" key="3">
    <source>
        <dbReference type="ARBA" id="ARBA00010835"/>
    </source>
</evidence>
<name>A0A1F4TPB2_UNCSA</name>
<evidence type="ECO:0000256" key="4">
    <source>
        <dbReference type="ARBA" id="ARBA00022481"/>
    </source>
</evidence>
<evidence type="ECO:0000256" key="1">
    <source>
        <dbReference type="ARBA" id="ARBA00002986"/>
    </source>
</evidence>
<evidence type="ECO:0000256" key="9">
    <source>
        <dbReference type="SAM" id="Coils"/>
    </source>
</evidence>
<dbReference type="EMBL" id="MEUI01000015">
    <property type="protein sequence ID" value="OGC34518.1"/>
    <property type="molecule type" value="Genomic_DNA"/>
</dbReference>
<dbReference type="PANTHER" id="PTHR43804:SF7">
    <property type="entry name" value="LD18447P"/>
    <property type="match status" value="1"/>
</dbReference>
<keyword evidence="4 8" id="KW-0488">Methylation</keyword>
<feature type="coiled-coil region" evidence="9">
    <location>
        <begin position="44"/>
        <end position="91"/>
    </location>
</feature>
<evidence type="ECO:0000256" key="2">
    <source>
        <dbReference type="ARBA" id="ARBA00004496"/>
    </source>
</evidence>
<dbReference type="FunFam" id="3.30.160.20:FF:000004">
    <property type="entry name" value="Peptide chain release factor 1"/>
    <property type="match status" value="1"/>
</dbReference>
<dbReference type="InterPro" id="IPR050057">
    <property type="entry name" value="Prokaryotic/Mito_RF"/>
</dbReference>
<comment type="similarity">
    <text evidence="3 8">Belongs to the prokaryotic/mitochondrial release factor family.</text>
</comment>
<keyword evidence="6 8" id="KW-0648">Protein biosynthesis</keyword>
<protein>
    <recommendedName>
        <fullName evidence="7 8">Peptide chain release factor 1</fullName>
        <shortName evidence="8">RF-1</shortName>
    </recommendedName>
</protein>
<dbReference type="AlphaFoldDB" id="A0A1F4TPB2"/>
<sequence length="357" mass="40291">MLKKLVNIQKHYHELETNLSSPEIITDREKFQSFSKELAALRELFEKAQEYQKVSQEIAEAQELANDKDMQELAEAELKELETRKLELEKEIEILLIPKDPYDEKNIILEIRAGTGGEEAALFAGELLRMYLRFAERNGLKTEMMESNPTGLGGYKEAIINIIGKGAYSLLKFESGTHRVQRVPKTESGGRIHTSAATVAVLPEAEEVDIKIEPNDLRIDIYHASGAGGQNVNKVASAVRLTHLPTNTVVACQDERSQLQNRAKAMKILRTRILEAEQEREHQKRVEARRIMVGSGDRSEKIRTYNFPQGRITDHRIGFTTYRLNDVLDGDLKEMIDALTTADRVAKLANLPAGRQG</sequence>
<dbReference type="Proteomes" id="UP000177309">
    <property type="component" value="Unassembled WGS sequence"/>
</dbReference>
<dbReference type="NCBIfam" id="NF001859">
    <property type="entry name" value="PRK00591.1"/>
    <property type="match status" value="1"/>
</dbReference>
<dbReference type="InterPro" id="IPR045853">
    <property type="entry name" value="Pep_chain_release_fac_I_sf"/>
</dbReference>
<dbReference type="InterPro" id="IPR000352">
    <property type="entry name" value="Pep_chain_release_fac_I"/>
</dbReference>
<comment type="function">
    <text evidence="1 8">Peptide chain release factor 1 directs the termination of translation in response to the peptide chain termination codons UAG and UAA.</text>
</comment>
<proteinExistence type="inferred from homology"/>
<keyword evidence="9" id="KW-0175">Coiled coil</keyword>
<dbReference type="Gene3D" id="3.30.70.1660">
    <property type="match status" value="1"/>
</dbReference>
<evidence type="ECO:0000256" key="7">
    <source>
        <dbReference type="ARBA" id="ARBA00050039"/>
    </source>
</evidence>
<evidence type="ECO:0000256" key="8">
    <source>
        <dbReference type="HAMAP-Rule" id="MF_00093"/>
    </source>
</evidence>
<evidence type="ECO:0000313" key="12">
    <source>
        <dbReference type="Proteomes" id="UP000177309"/>
    </source>
</evidence>
<dbReference type="Gene3D" id="3.30.160.20">
    <property type="match status" value="1"/>
</dbReference>
<dbReference type="FunFam" id="3.30.70.1660:FF:000002">
    <property type="entry name" value="Peptide chain release factor 1"/>
    <property type="match status" value="1"/>
</dbReference>
<comment type="PTM">
    <text evidence="8">Methylated by PrmC. Methylation increases the termination efficiency of RF1.</text>
</comment>